<feature type="coiled-coil region" evidence="1">
    <location>
        <begin position="17"/>
        <end position="51"/>
    </location>
</feature>
<proteinExistence type="predicted"/>
<name>C5H2Y8_CAMFE</name>
<accession>C5H2Y8</accession>
<dbReference type="EMBL" id="EU443150">
    <property type="protein sequence ID" value="ACS15156.1"/>
    <property type="molecule type" value="Genomic_DNA"/>
</dbReference>
<protein>
    <submittedName>
        <fullName evidence="2">Uncharacterized protein</fullName>
    </submittedName>
</protein>
<keyword evidence="1" id="KW-0175">Coiled coil</keyword>
<evidence type="ECO:0000313" key="2">
    <source>
        <dbReference type="EMBL" id="ACS15156.1"/>
    </source>
</evidence>
<reference evidence="2" key="1">
    <citation type="journal article" date="2010" name="J. Bacteriol.">
        <title>A genomic island defines subspecies-specific virulence features of the host-adapted pathogen Campylobacter fetus subsp. venerealis.</title>
        <authorList>
            <person name="Gorkiewicz G."/>
            <person name="Kienesberger S."/>
            <person name="Schober C."/>
            <person name="Scheicher S.R."/>
            <person name="Gully C."/>
            <person name="Zechner R."/>
            <person name="Zechner E.L."/>
        </authorList>
    </citation>
    <scope>NUCLEOTIDE SEQUENCE</scope>
    <source>
        <strain evidence="2">ATCC 19438</strain>
    </source>
</reference>
<evidence type="ECO:0000256" key="1">
    <source>
        <dbReference type="SAM" id="Coils"/>
    </source>
</evidence>
<dbReference type="AlphaFoldDB" id="C5H2Y8"/>
<organism evidence="2">
    <name type="scientific">Campylobacter fetus subsp. venerealis</name>
    <dbReference type="NCBI Taxonomy" id="32020"/>
    <lineage>
        <taxon>Bacteria</taxon>
        <taxon>Pseudomonadati</taxon>
        <taxon>Campylobacterota</taxon>
        <taxon>Epsilonproteobacteria</taxon>
        <taxon>Campylobacterales</taxon>
        <taxon>Campylobacteraceae</taxon>
        <taxon>Campylobacter</taxon>
    </lineage>
</organism>
<sequence>MLDKYQKISQRRTNMAKLTAAEKLLKNEEQLKRLSEQRKQILNEIKEENEQKFKDIGIKITDAIKTNEQFKLDFLNLVAEHKIAIEFLD</sequence>